<organism evidence="4">
    <name type="scientific">Nippostrongylus brasiliensis</name>
    <name type="common">Rat hookworm</name>
    <dbReference type="NCBI Taxonomy" id="27835"/>
    <lineage>
        <taxon>Eukaryota</taxon>
        <taxon>Metazoa</taxon>
        <taxon>Ecdysozoa</taxon>
        <taxon>Nematoda</taxon>
        <taxon>Chromadorea</taxon>
        <taxon>Rhabditida</taxon>
        <taxon>Rhabditina</taxon>
        <taxon>Rhabditomorpha</taxon>
        <taxon>Strongyloidea</taxon>
        <taxon>Heligmosomidae</taxon>
        <taxon>Nippostrongylus</taxon>
    </lineage>
</organism>
<dbReference type="Proteomes" id="UP000271162">
    <property type="component" value="Unassembled WGS sequence"/>
</dbReference>
<keyword evidence="3" id="KW-1185">Reference proteome</keyword>
<evidence type="ECO:0000256" key="1">
    <source>
        <dbReference type="SAM" id="Phobius"/>
    </source>
</evidence>
<evidence type="ECO:0000313" key="4">
    <source>
        <dbReference type="WBParaSite" id="NBR_0001957001-mRNA-1"/>
    </source>
</evidence>
<name>A0A0N4YQP8_NIPBR</name>
<sequence length="101" mass="10777">ETSTVVVVVVVVFVVVVVGRLVGRGGIGTNERVARLCLPLSTIVNMDKQNDECSYCCLTLIALSIAFCSAVVTFLAANHMYTGLPCRDDPTPFAVKNEEVG</sequence>
<reference evidence="4" key="1">
    <citation type="submission" date="2017-02" db="UniProtKB">
        <authorList>
            <consortium name="WormBaseParasite"/>
        </authorList>
    </citation>
    <scope>IDENTIFICATION</scope>
</reference>
<evidence type="ECO:0000313" key="3">
    <source>
        <dbReference type="Proteomes" id="UP000271162"/>
    </source>
</evidence>
<proteinExistence type="predicted"/>
<gene>
    <name evidence="2" type="ORF">NBR_LOCUS19571</name>
</gene>
<reference evidence="2 3" key="2">
    <citation type="submission" date="2018-11" db="EMBL/GenBank/DDBJ databases">
        <authorList>
            <consortium name="Pathogen Informatics"/>
        </authorList>
    </citation>
    <scope>NUCLEOTIDE SEQUENCE [LARGE SCALE GENOMIC DNA]</scope>
</reference>
<keyword evidence="1" id="KW-0812">Transmembrane</keyword>
<feature type="transmembrane region" description="Helical" evidence="1">
    <location>
        <begin position="6"/>
        <end position="23"/>
    </location>
</feature>
<feature type="transmembrane region" description="Helical" evidence="1">
    <location>
        <begin position="55"/>
        <end position="77"/>
    </location>
</feature>
<keyword evidence="1" id="KW-0472">Membrane</keyword>
<accession>A0A0N4YQP8</accession>
<dbReference type="EMBL" id="UYSL01024291">
    <property type="protein sequence ID" value="VDL83305.1"/>
    <property type="molecule type" value="Genomic_DNA"/>
</dbReference>
<evidence type="ECO:0000313" key="2">
    <source>
        <dbReference type="EMBL" id="VDL83305.1"/>
    </source>
</evidence>
<protein>
    <submittedName>
        <fullName evidence="4">Secreted protein</fullName>
    </submittedName>
</protein>
<dbReference type="WBParaSite" id="NBR_0001957001-mRNA-1">
    <property type="protein sequence ID" value="NBR_0001957001-mRNA-1"/>
    <property type="gene ID" value="NBR_0001957001"/>
</dbReference>
<keyword evidence="1" id="KW-1133">Transmembrane helix</keyword>
<dbReference type="AlphaFoldDB" id="A0A0N4YQP8"/>